<gene>
    <name evidence="2" type="ORF">CEUSTIGMA_g2735.t1</name>
</gene>
<keyword evidence="1" id="KW-0175">Coiled coil</keyword>
<feature type="coiled-coil region" evidence="1">
    <location>
        <begin position="262"/>
        <end position="289"/>
    </location>
</feature>
<dbReference type="EMBL" id="BEGY01000011">
    <property type="protein sequence ID" value="GAX75290.1"/>
    <property type="molecule type" value="Genomic_DNA"/>
</dbReference>
<sequence length="1434" mass="152830">MLLQDKTQKMRVHHGGAVVPPTSLLVSRVEFEALRSQLSALLSLPAATSTPAAQASAVDHVSMSSPSSSSATTPAVPAALHSRLGHSGLRLDQRVEVLELELNEARIAAEAARAEAAVLRESLATNYGRAEAHIAEVGEGVGPAISKALSLLRGDVELLAGKVAMQADAEAERIMRLAAEAEETRAALADVEEAVNQISAKAYDEQLLALQERLHGLDEELHAGQSDLKDSFFGLASLHGQVQEDIKTELRERISVVLETVNTRVKESMHEVEDRVDILNAQLASLARSDQVKQIVSEALLEGEESIKLILGNMEQATSTHLQRLAGEVFEAKEQARAAASFGEEVQQLSSYQQEARQAIRSISGQVVDLAARVIDIDIKTQVEELLGGQETLKEVYAILIEDLKDVKGQVSDLASVKVADSVTQEQLAAVVSNLGRVQQNVSEVKEETSALQAMASHTLTKEELKAIFAAKEDMSHAVQRLQQLFDLGGENATRDEKVLSESTIGVKASVTLTPSLSEVAETKAVAEKVADELKQLFEPRVLKLEDQVAELVSQSGVEVDEAIRQINTSVHDLQLMVLELRSEGIARALAATSVSGAEDTMPAAAEHGNASAAHLVRPRQQGQYSFVTGGMLGTDSPRVTSEFGGPAVSRKGGMAESSATEHDVAEEVAMLRSELASLAVKVEAATSLATAADGKGALALSEVEGVAGELVALASKFSIANPVSGGTSALAGEEPVGSVVAEPVSATATTPADTLTSARVDWAVEEVQQLRDTLHSLAERMEAAEGEAKAAAAERSEAASERASLTAQLEAQVLAYGALSRDVSEMMEQSTSTDWQQHSIQAATIGEFKEALEGQRLELGELRMQVQRQDVAMEDMKRSAPLSVETTELSAIGGGSHQGLVDEGGSRAWLERTAELQGQLLQQSILLAELRAVVQGHAVVVPELQALTGKHAETLAGMESLRQQLEELRKEGPAALAGSAAEAAVVPAGQAAFLHRLVEVVRKHSGRTRQQYGEEEELSKQLEEVDNQLKRVEVKLEGPVSQSEAQARHAEAMITILEQVAALRTIGSQTHPAIQQMLLSHEQQLGELQEAVKKVQTEIQGNQSVALGAAGTSPLESRVRKLEEAREHEASTLINLHAVGDGGEVFRSLALKISALEQHLAVVKSEPSGTVAGSTSGTGRSEEVVSALEAKVGEYGKVLQAMRNRVVALQEFIDSTQGMVKELHTVHGNVLARITALEQTAPAPAVSQQLSQQHFSVPGAGPAVGGLSEESLQPLKENITVLLSRVAVLQEHEVTASRSLEAALKLVSRIEEVEGSQTQLDSKLSAVGGTLPVLTGQVKSLERRLQARLSKAFEGLEWLMNALQEVSAIQKPSNKNPFSAIAPAGSNPAVLVLELRLEALRTALTEYSKMMSDDFRADVAVAKVSELGLGMMM</sequence>
<reference evidence="2 3" key="1">
    <citation type="submission" date="2017-08" db="EMBL/GenBank/DDBJ databases">
        <title>Acidophilic green algal genome provides insights into adaptation to an acidic environment.</title>
        <authorList>
            <person name="Hirooka S."/>
            <person name="Hirose Y."/>
            <person name="Kanesaki Y."/>
            <person name="Higuchi S."/>
            <person name="Fujiwara T."/>
            <person name="Onuma R."/>
            <person name="Era A."/>
            <person name="Ohbayashi R."/>
            <person name="Uzuka A."/>
            <person name="Nozaki H."/>
            <person name="Yoshikawa H."/>
            <person name="Miyagishima S.Y."/>
        </authorList>
    </citation>
    <scope>NUCLEOTIDE SEQUENCE [LARGE SCALE GENOMIC DNA]</scope>
    <source>
        <strain evidence="2 3">NIES-2499</strain>
    </source>
</reference>
<accession>A0A250WXN2</accession>
<evidence type="ECO:0000313" key="3">
    <source>
        <dbReference type="Proteomes" id="UP000232323"/>
    </source>
</evidence>
<protein>
    <submittedName>
        <fullName evidence="2">Uncharacterized protein</fullName>
    </submittedName>
</protein>
<organism evidence="2 3">
    <name type="scientific">Chlamydomonas eustigma</name>
    <dbReference type="NCBI Taxonomy" id="1157962"/>
    <lineage>
        <taxon>Eukaryota</taxon>
        <taxon>Viridiplantae</taxon>
        <taxon>Chlorophyta</taxon>
        <taxon>core chlorophytes</taxon>
        <taxon>Chlorophyceae</taxon>
        <taxon>CS clade</taxon>
        <taxon>Chlamydomonadales</taxon>
        <taxon>Chlamydomonadaceae</taxon>
        <taxon>Chlamydomonas</taxon>
    </lineage>
</organism>
<evidence type="ECO:0000313" key="2">
    <source>
        <dbReference type="EMBL" id="GAX75290.1"/>
    </source>
</evidence>
<dbReference type="PANTHER" id="PTHR23159">
    <property type="entry name" value="CENTROSOMAL PROTEIN 2"/>
    <property type="match status" value="1"/>
</dbReference>
<name>A0A250WXN2_9CHLO</name>
<feature type="coiled-coil region" evidence="1">
    <location>
        <begin position="95"/>
        <end position="122"/>
    </location>
</feature>
<keyword evidence="3" id="KW-1185">Reference proteome</keyword>
<evidence type="ECO:0000256" key="1">
    <source>
        <dbReference type="SAM" id="Coils"/>
    </source>
</evidence>
<feature type="coiled-coil region" evidence="1">
    <location>
        <begin position="164"/>
        <end position="220"/>
    </location>
</feature>
<proteinExistence type="predicted"/>
<dbReference type="PANTHER" id="PTHR23159:SF31">
    <property type="entry name" value="CENTROSOME-ASSOCIATED PROTEIN CEP250 ISOFORM X1"/>
    <property type="match status" value="1"/>
</dbReference>
<dbReference type="Proteomes" id="UP000232323">
    <property type="component" value="Unassembled WGS sequence"/>
</dbReference>
<dbReference type="OrthoDB" id="540365at2759"/>
<feature type="coiled-coil region" evidence="1">
    <location>
        <begin position="768"/>
        <end position="802"/>
    </location>
</feature>
<comment type="caution">
    <text evidence="2">The sequence shown here is derived from an EMBL/GenBank/DDBJ whole genome shotgun (WGS) entry which is preliminary data.</text>
</comment>